<dbReference type="RefSeq" id="WP_036366369.1">
    <property type="nucleotide sequence ID" value="NZ_AOMT01000026.1"/>
</dbReference>
<dbReference type="SUPFAM" id="SSF159894">
    <property type="entry name" value="YgaC/TfoX-N like"/>
    <property type="match status" value="1"/>
</dbReference>
<evidence type="ECO:0000313" key="2">
    <source>
        <dbReference type="EMBL" id="KDN24835.1"/>
    </source>
</evidence>
<dbReference type="Gene3D" id="3.30.1460.30">
    <property type="entry name" value="YgaC/TfoX-N like chaperone"/>
    <property type="match status" value="1"/>
</dbReference>
<dbReference type="Proteomes" id="UP000035860">
    <property type="component" value="Unassembled WGS sequence"/>
</dbReference>
<dbReference type="InterPro" id="IPR007076">
    <property type="entry name" value="TfoX_N"/>
</dbReference>
<name>A0A066UCL2_9GAMM</name>
<proteinExistence type="predicted"/>
<gene>
    <name evidence="2" type="ORF">MBO_07728</name>
</gene>
<dbReference type="OrthoDB" id="8687154at2"/>
<reference evidence="2 3" key="1">
    <citation type="journal article" date="2014" name="Genome Announc.">
        <title>Draft Genome Sequence of Moraxella bovoculi Strain 237T (ATCC BAA-1259T) Isolated from a Calf with Infectious Bovine Keratoconjunctivitis.</title>
        <authorList>
            <person name="Calcutt M.J."/>
            <person name="Foecking M.F."/>
            <person name="Martin N.T."/>
            <person name="Mhlanga-Mutangadura T."/>
            <person name="Reilly T.J."/>
        </authorList>
    </citation>
    <scope>NUCLEOTIDE SEQUENCE [LARGE SCALE GENOMIC DNA]</scope>
    <source>
        <strain evidence="2 3">237</strain>
    </source>
</reference>
<dbReference type="EMBL" id="AOMT01000026">
    <property type="protein sequence ID" value="KDN24835.1"/>
    <property type="molecule type" value="Genomic_DNA"/>
</dbReference>
<evidence type="ECO:0000259" key="1">
    <source>
        <dbReference type="Pfam" id="PF04993"/>
    </source>
</evidence>
<protein>
    <recommendedName>
        <fullName evidence="1">TfoX N-terminal domain-containing protein</fullName>
    </recommendedName>
</protein>
<sequence>MSNDFVRFIQDEMGDYYKLTYKKMFGEHCLFYGDKLIAIITADDEIFVKVDGQTRHEFAQAGAHSYTYVAQGKQRVMHYMSVLSEVIDGLDELVRWFQLGVKALKSADG</sequence>
<evidence type="ECO:0000313" key="3">
    <source>
        <dbReference type="Proteomes" id="UP000035860"/>
    </source>
</evidence>
<accession>A0A066UCL2</accession>
<comment type="caution">
    <text evidence="2">The sequence shown here is derived from an EMBL/GenBank/DDBJ whole genome shotgun (WGS) entry which is preliminary data.</text>
</comment>
<dbReference type="eggNOG" id="COG3070">
    <property type="taxonomic scope" value="Bacteria"/>
</dbReference>
<dbReference type="Pfam" id="PF04993">
    <property type="entry name" value="TfoX_N"/>
    <property type="match status" value="1"/>
</dbReference>
<feature type="domain" description="TfoX N-terminal" evidence="1">
    <location>
        <begin position="18"/>
        <end position="103"/>
    </location>
</feature>
<keyword evidence="3" id="KW-1185">Reference proteome</keyword>
<dbReference type="AlphaFoldDB" id="A0A066UCL2"/>
<organism evidence="2 3">
    <name type="scientific">Moraxella bovoculi 237</name>
    <dbReference type="NCBI Taxonomy" id="743974"/>
    <lineage>
        <taxon>Bacteria</taxon>
        <taxon>Pseudomonadati</taxon>
        <taxon>Pseudomonadota</taxon>
        <taxon>Gammaproteobacteria</taxon>
        <taxon>Moraxellales</taxon>
        <taxon>Moraxellaceae</taxon>
        <taxon>Moraxella</taxon>
    </lineage>
</organism>